<organism evidence="9 10">
    <name type="scientific">Kutzneria viridogrisea</name>
    <dbReference type="NCBI Taxonomy" id="47990"/>
    <lineage>
        <taxon>Bacteria</taxon>
        <taxon>Bacillati</taxon>
        <taxon>Actinomycetota</taxon>
        <taxon>Actinomycetes</taxon>
        <taxon>Pseudonocardiales</taxon>
        <taxon>Pseudonocardiaceae</taxon>
        <taxon>Kutzneria</taxon>
    </lineage>
</organism>
<dbReference type="InterPro" id="IPR017853">
    <property type="entry name" value="GH"/>
</dbReference>
<dbReference type="InterPro" id="IPR050226">
    <property type="entry name" value="NagZ_Beta-hexosaminidase"/>
</dbReference>
<evidence type="ECO:0000259" key="8">
    <source>
        <dbReference type="Pfam" id="PF01915"/>
    </source>
</evidence>
<protein>
    <recommendedName>
        <fullName evidence="3">beta-N-acetylhexosaminidase</fullName>
        <ecNumber evidence="3">3.2.1.52</ecNumber>
    </recommendedName>
</protein>
<sequence>MRQLRRPLIALTTALAAVATTAVTANAQTGTENGYVTQAVVNSVLHRMSLPEKVGQLFMTYGYGPAANTVDPRNQTEFGVDTPAQVVQRYHLGGFIYFAWSDNIANPGQIAKLSNGLQQAALTSGAHVPLLISTDQEQGLVTRIGAPATTLPGSMALGASRDTGAARQAAAITGRELRAMGVNMDNAPDSDVNVNPANPIIGIRSFGSDPELVSDMVSAQVHGYQDSGPAFRTVSAAAKHFPGHGDAATDSHTGLPVIDHDKATWEQVDAPPFRAAIASGVDVIMTAHIVFPKLDTSGDPSTLSPTVLTGMLRNELGYQGMVITDSLQMAGVRQKYSDAEIPVKALQAGADMLLMPQHVGTAIDGVLNAVRTGQLSEQRIDQSVRRILTVKYRRGVLFQPFTDTSAVDRVVGSKDNKAAAQRITDNTVTVLRNDDKLLPLKSKPKSVLVTGWGQTATATLANAVTARGSKATALTVGAAPTPATISAAVQAAGANDAVVVLTNGAYKDPGQQDLVRQLVATGKPVIAVCVGNPYDPGSVPQARTWIDTYSSTAVSMESLTKVIFGEHGPRGLLPVSIPGPDGYAYGAGLTW</sequence>
<evidence type="ECO:0000256" key="4">
    <source>
        <dbReference type="ARBA" id="ARBA00022801"/>
    </source>
</evidence>
<evidence type="ECO:0000256" key="6">
    <source>
        <dbReference type="SAM" id="SignalP"/>
    </source>
</evidence>
<dbReference type="PANTHER" id="PTHR30480">
    <property type="entry name" value="BETA-HEXOSAMINIDASE-RELATED"/>
    <property type="match status" value="1"/>
</dbReference>
<dbReference type="SUPFAM" id="SSF51445">
    <property type="entry name" value="(Trans)glycosidases"/>
    <property type="match status" value="1"/>
</dbReference>
<proteinExistence type="inferred from homology"/>
<keyword evidence="10" id="KW-1185">Reference proteome</keyword>
<dbReference type="InterPro" id="IPR001764">
    <property type="entry name" value="Glyco_hydro_3_N"/>
</dbReference>
<dbReference type="Proteomes" id="UP000517916">
    <property type="component" value="Unassembled WGS sequence"/>
</dbReference>
<reference evidence="9 10" key="1">
    <citation type="submission" date="2020-08" db="EMBL/GenBank/DDBJ databases">
        <title>Genomic Encyclopedia of Archaeal and Bacterial Type Strains, Phase II (KMG-II): from individual species to whole genera.</title>
        <authorList>
            <person name="Goeker M."/>
        </authorList>
    </citation>
    <scope>NUCLEOTIDE SEQUENCE [LARGE SCALE GENOMIC DNA]</scope>
    <source>
        <strain evidence="9 10">DSM 43850</strain>
    </source>
</reference>
<keyword evidence="4 9" id="KW-0378">Hydrolase</keyword>
<dbReference type="EMBL" id="JACJID010000008">
    <property type="protein sequence ID" value="MBA8931298.1"/>
    <property type="molecule type" value="Genomic_DNA"/>
</dbReference>
<evidence type="ECO:0000256" key="2">
    <source>
        <dbReference type="ARBA" id="ARBA00005336"/>
    </source>
</evidence>
<keyword evidence="6" id="KW-0732">Signal</keyword>
<comment type="catalytic activity">
    <reaction evidence="1">
        <text>Hydrolysis of terminal non-reducing N-acetyl-D-hexosamine residues in N-acetyl-beta-D-hexosaminides.</text>
        <dbReference type="EC" id="3.2.1.52"/>
    </reaction>
</comment>
<comment type="similarity">
    <text evidence="2">Belongs to the glycosyl hydrolase 3 family.</text>
</comment>
<gene>
    <name evidence="9" type="ORF">BC739_008545</name>
</gene>
<feature type="signal peptide" evidence="6">
    <location>
        <begin position="1"/>
        <end position="27"/>
    </location>
</feature>
<dbReference type="SUPFAM" id="SSF52279">
    <property type="entry name" value="Beta-D-glucan exohydrolase, C-terminal domain"/>
    <property type="match status" value="1"/>
</dbReference>
<dbReference type="InterPro" id="IPR002772">
    <property type="entry name" value="Glyco_hydro_3_C"/>
</dbReference>
<name>A0ABR6BWP0_9PSEU</name>
<dbReference type="InterPro" id="IPR036881">
    <property type="entry name" value="Glyco_hydro_3_C_sf"/>
</dbReference>
<evidence type="ECO:0000313" key="9">
    <source>
        <dbReference type="EMBL" id="MBA8931298.1"/>
    </source>
</evidence>
<dbReference type="InterPro" id="IPR036962">
    <property type="entry name" value="Glyco_hydro_3_N_sf"/>
</dbReference>
<comment type="caution">
    <text evidence="9">The sequence shown here is derived from an EMBL/GenBank/DDBJ whole genome shotgun (WGS) entry which is preliminary data.</text>
</comment>
<accession>A0ABR6BWP0</accession>
<evidence type="ECO:0000259" key="7">
    <source>
        <dbReference type="Pfam" id="PF00933"/>
    </source>
</evidence>
<keyword evidence="5 9" id="KW-0326">Glycosidase</keyword>
<dbReference type="RefSeq" id="WP_318296928.1">
    <property type="nucleotide sequence ID" value="NZ_BAAABQ010000015.1"/>
</dbReference>
<dbReference type="GO" id="GO:0004563">
    <property type="term" value="F:beta-N-acetylhexosaminidase activity"/>
    <property type="evidence" value="ECO:0007669"/>
    <property type="project" value="UniProtKB-EC"/>
</dbReference>
<evidence type="ECO:0000256" key="1">
    <source>
        <dbReference type="ARBA" id="ARBA00001231"/>
    </source>
</evidence>
<evidence type="ECO:0000256" key="3">
    <source>
        <dbReference type="ARBA" id="ARBA00012663"/>
    </source>
</evidence>
<feature type="domain" description="Glycoside hydrolase family 3 C-terminal" evidence="8">
    <location>
        <begin position="429"/>
        <end position="580"/>
    </location>
</feature>
<evidence type="ECO:0000256" key="5">
    <source>
        <dbReference type="ARBA" id="ARBA00023295"/>
    </source>
</evidence>
<dbReference type="Gene3D" id="3.20.20.300">
    <property type="entry name" value="Glycoside hydrolase, family 3, N-terminal domain"/>
    <property type="match status" value="1"/>
</dbReference>
<dbReference type="EC" id="3.2.1.52" evidence="3"/>
<evidence type="ECO:0000313" key="10">
    <source>
        <dbReference type="Proteomes" id="UP000517916"/>
    </source>
</evidence>
<feature type="chain" id="PRO_5045478412" description="beta-N-acetylhexosaminidase" evidence="6">
    <location>
        <begin position="28"/>
        <end position="591"/>
    </location>
</feature>
<dbReference type="Pfam" id="PF01915">
    <property type="entry name" value="Glyco_hydro_3_C"/>
    <property type="match status" value="1"/>
</dbReference>
<feature type="domain" description="Glycoside hydrolase family 3 N-terminal" evidence="7">
    <location>
        <begin position="50"/>
        <end position="390"/>
    </location>
</feature>
<dbReference type="Gene3D" id="3.40.50.1700">
    <property type="entry name" value="Glycoside hydrolase family 3 C-terminal domain"/>
    <property type="match status" value="1"/>
</dbReference>
<dbReference type="Pfam" id="PF00933">
    <property type="entry name" value="Glyco_hydro_3"/>
    <property type="match status" value="1"/>
</dbReference>
<dbReference type="PANTHER" id="PTHR30480:SF13">
    <property type="entry name" value="BETA-HEXOSAMINIDASE"/>
    <property type="match status" value="1"/>
</dbReference>